<reference evidence="2 3" key="1">
    <citation type="journal article" date="2018" name="J. Microbiol.">
        <title>Leifsonia flava sp. nov., a novel actinobacterium isolated from the rhizosphere of Aquilegia viridiflora.</title>
        <authorList>
            <person name="Cai Y."/>
            <person name="Tao W.Z."/>
            <person name="Ma Y.J."/>
            <person name="Cheng J."/>
            <person name="Zhang M.Y."/>
            <person name="Zhang Y.X."/>
        </authorList>
    </citation>
    <scope>NUCLEOTIDE SEQUENCE [LARGE SCALE GENOMIC DNA]</scope>
    <source>
        <strain evidence="2 3">SYP-B2174</strain>
    </source>
</reference>
<name>A0A4Y9R840_9MICO</name>
<evidence type="ECO:0000313" key="3">
    <source>
        <dbReference type="Proteomes" id="UP000298127"/>
    </source>
</evidence>
<evidence type="ECO:0000256" key="1">
    <source>
        <dbReference type="SAM" id="Phobius"/>
    </source>
</evidence>
<dbReference type="EMBL" id="SPQZ01000001">
    <property type="protein sequence ID" value="TFW00209.1"/>
    <property type="molecule type" value="Genomic_DNA"/>
</dbReference>
<dbReference type="RefSeq" id="WP_055821619.1">
    <property type="nucleotide sequence ID" value="NZ_SPQZ01000001.1"/>
</dbReference>
<keyword evidence="3" id="KW-1185">Reference proteome</keyword>
<gene>
    <name evidence="2" type="ORF">E4M00_03220</name>
</gene>
<dbReference type="Proteomes" id="UP000298127">
    <property type="component" value="Unassembled WGS sequence"/>
</dbReference>
<keyword evidence="1" id="KW-0812">Transmembrane</keyword>
<sequence length="63" mass="7301">MDNFWVNALWSLTPTVLVGGIFWFIMRALLRADRTERKVYSEIEAEERAKLGLDAPHRDKPAV</sequence>
<proteinExistence type="predicted"/>
<accession>A0A4Y9R840</accession>
<evidence type="ECO:0000313" key="2">
    <source>
        <dbReference type="EMBL" id="TFW00209.1"/>
    </source>
</evidence>
<comment type="caution">
    <text evidence="2">The sequence shown here is derived from an EMBL/GenBank/DDBJ whole genome shotgun (WGS) entry which is preliminary data.</text>
</comment>
<dbReference type="AlphaFoldDB" id="A0A4Y9R840"/>
<protein>
    <submittedName>
        <fullName evidence="2">Uncharacterized protein</fullName>
    </submittedName>
</protein>
<keyword evidence="1" id="KW-0472">Membrane</keyword>
<feature type="transmembrane region" description="Helical" evidence="1">
    <location>
        <begin position="12"/>
        <end position="30"/>
    </location>
</feature>
<keyword evidence="1" id="KW-1133">Transmembrane helix</keyword>
<organism evidence="2 3">
    <name type="scientific">Orlajensenia leifsoniae</name>
    <dbReference type="NCBI Taxonomy" id="2561933"/>
    <lineage>
        <taxon>Bacteria</taxon>
        <taxon>Bacillati</taxon>
        <taxon>Actinomycetota</taxon>
        <taxon>Actinomycetes</taxon>
        <taxon>Micrococcales</taxon>
        <taxon>Microbacteriaceae</taxon>
        <taxon>Orlajensenia</taxon>
    </lineage>
</organism>